<feature type="compositionally biased region" description="Low complexity" evidence="1">
    <location>
        <begin position="43"/>
        <end position="63"/>
    </location>
</feature>
<organism evidence="2 3">
    <name type="scientific">Eimeria maxima</name>
    <name type="common">Coccidian parasite</name>
    <dbReference type="NCBI Taxonomy" id="5804"/>
    <lineage>
        <taxon>Eukaryota</taxon>
        <taxon>Sar</taxon>
        <taxon>Alveolata</taxon>
        <taxon>Apicomplexa</taxon>
        <taxon>Conoidasida</taxon>
        <taxon>Coccidia</taxon>
        <taxon>Eucoccidiorida</taxon>
        <taxon>Eimeriorina</taxon>
        <taxon>Eimeriidae</taxon>
        <taxon>Eimeria</taxon>
    </lineage>
</organism>
<feature type="region of interest" description="Disordered" evidence="1">
    <location>
        <begin position="1"/>
        <end position="110"/>
    </location>
</feature>
<feature type="region of interest" description="Disordered" evidence="1">
    <location>
        <begin position="197"/>
        <end position="234"/>
    </location>
</feature>
<dbReference type="Proteomes" id="UP000030763">
    <property type="component" value="Unassembled WGS sequence"/>
</dbReference>
<name>U6M4V1_EIMMA</name>
<sequence length="269" mass="29176">MGAPLLRSFKGAPREKGPPPSLLHAKGRPGGGGGVGPKKKTAQQKQQHQLQLQKMQQKQQQQGLLGGFAKHKKAKKAKEADGGPLGTKKGTAALRAKKKKDTVMGAPPEGPLIEGANLEARDLPYDMVSDEVFEGYKLFGRLCDRFVPHGSLFPSLRLFIDRLFTGYSRYLGITEDQFKIRVEYEWRFILPLKKDPLAPDPKGAPEGAPEGAPNGAPNAAQEGDGTEGALYDSSPFDSLDERLCQAWAAKRGLTIIDEETAKKAVSVSF</sequence>
<dbReference type="GeneID" id="25338722"/>
<proteinExistence type="predicted"/>
<dbReference type="AlphaFoldDB" id="U6M4V1"/>
<dbReference type="RefSeq" id="XP_013334731.1">
    <property type="nucleotide sequence ID" value="XM_013479277.1"/>
</dbReference>
<dbReference type="VEuPathDB" id="ToxoDB:EMWEY_00047360"/>
<reference evidence="2" key="2">
    <citation type="submission" date="2013-10" db="EMBL/GenBank/DDBJ databases">
        <authorList>
            <person name="Aslett M."/>
        </authorList>
    </citation>
    <scope>NUCLEOTIDE SEQUENCE [LARGE SCALE GENOMIC DNA]</scope>
    <source>
        <strain evidence="2">Weybridge</strain>
    </source>
</reference>
<reference evidence="2" key="1">
    <citation type="submission" date="2013-10" db="EMBL/GenBank/DDBJ databases">
        <title>Genomic analysis of the causative agents of coccidiosis in chickens.</title>
        <authorList>
            <person name="Reid A.J."/>
            <person name="Blake D."/>
            <person name="Billington K."/>
            <person name="Browne H."/>
            <person name="Dunn M."/>
            <person name="Hung S."/>
            <person name="Kawahara F."/>
            <person name="Miranda-Saavedra D."/>
            <person name="Mourier T."/>
            <person name="Nagra H."/>
            <person name="Otto T.D."/>
            <person name="Rawlings N."/>
            <person name="Sanchez A."/>
            <person name="Sanders M."/>
            <person name="Subramaniam C."/>
            <person name="Tay Y."/>
            <person name="Dear P."/>
            <person name="Doerig C."/>
            <person name="Gruber A."/>
            <person name="Parkinson J."/>
            <person name="Shirley M."/>
            <person name="Wan K.L."/>
            <person name="Berriman M."/>
            <person name="Tomley F."/>
            <person name="Pain A."/>
        </authorList>
    </citation>
    <scope>NUCLEOTIDE SEQUENCE [LARGE SCALE GENOMIC DNA]</scope>
    <source>
        <strain evidence="2">Weybridge</strain>
    </source>
</reference>
<evidence type="ECO:0000313" key="2">
    <source>
        <dbReference type="EMBL" id="CDJ58083.1"/>
    </source>
</evidence>
<evidence type="ECO:0000313" key="3">
    <source>
        <dbReference type="Proteomes" id="UP000030763"/>
    </source>
</evidence>
<dbReference type="EMBL" id="HG719469">
    <property type="protein sequence ID" value="CDJ58083.1"/>
    <property type="molecule type" value="Genomic_DNA"/>
</dbReference>
<keyword evidence="3" id="KW-1185">Reference proteome</keyword>
<gene>
    <name evidence="2" type="ORF">EMWEY_00047360</name>
</gene>
<evidence type="ECO:0000256" key="1">
    <source>
        <dbReference type="SAM" id="MobiDB-lite"/>
    </source>
</evidence>
<protein>
    <submittedName>
        <fullName evidence="2">Uncharacterized protein</fullName>
    </submittedName>
</protein>
<accession>U6M4V1</accession>
<dbReference type="OrthoDB" id="333502at2759"/>
<feature type="compositionally biased region" description="Low complexity" evidence="1">
    <location>
        <begin position="200"/>
        <end position="220"/>
    </location>
</feature>